<reference evidence="1 2" key="1">
    <citation type="submission" date="2023-03" db="EMBL/GenBank/DDBJ databases">
        <title>Genome insight into feeding habits of ladybird beetles.</title>
        <authorList>
            <person name="Li H.-S."/>
            <person name="Huang Y.-H."/>
            <person name="Pang H."/>
        </authorList>
    </citation>
    <scope>NUCLEOTIDE SEQUENCE [LARGE SCALE GENOMIC DNA]</scope>
    <source>
        <strain evidence="1">SYSU_2023b</strain>
        <tissue evidence="1">Whole body</tissue>
    </source>
</reference>
<dbReference type="PANTHER" id="PTHR11012:SF30">
    <property type="entry name" value="PROTEIN KINASE-LIKE DOMAIN-CONTAINING"/>
    <property type="match status" value="1"/>
</dbReference>
<dbReference type="Pfam" id="PF02958">
    <property type="entry name" value="EcKL"/>
    <property type="match status" value="1"/>
</dbReference>
<protein>
    <submittedName>
        <fullName evidence="1">Uncharacterized protein</fullName>
    </submittedName>
</protein>
<sequence>MGLFGSPLADIACFLFFCCSRRELDHLDDLLKLYHEEVSSNLKQLGSQPEKCLPWKACQESFKRYTPMALVGMPQAAKLSCQVQLDKTYDLAEAAEEGNFCKIFDGELRDPEEYFNRINSIFELCIEKGLL</sequence>
<comment type="caution">
    <text evidence="1">The sequence shown here is derived from an EMBL/GenBank/DDBJ whole genome shotgun (WGS) entry which is preliminary data.</text>
</comment>
<dbReference type="InterPro" id="IPR004119">
    <property type="entry name" value="EcKL"/>
</dbReference>
<accession>A0AAW1TVD3</accession>
<evidence type="ECO:0000313" key="1">
    <source>
        <dbReference type="EMBL" id="KAK9872373.1"/>
    </source>
</evidence>
<proteinExistence type="predicted"/>
<dbReference type="PANTHER" id="PTHR11012">
    <property type="entry name" value="PROTEIN KINASE-LIKE DOMAIN-CONTAINING"/>
    <property type="match status" value="1"/>
</dbReference>
<dbReference type="EMBL" id="JARQZJ010000011">
    <property type="protein sequence ID" value="KAK9872373.1"/>
    <property type="molecule type" value="Genomic_DNA"/>
</dbReference>
<organism evidence="1 2">
    <name type="scientific">Henosepilachna vigintioctopunctata</name>
    <dbReference type="NCBI Taxonomy" id="420089"/>
    <lineage>
        <taxon>Eukaryota</taxon>
        <taxon>Metazoa</taxon>
        <taxon>Ecdysozoa</taxon>
        <taxon>Arthropoda</taxon>
        <taxon>Hexapoda</taxon>
        <taxon>Insecta</taxon>
        <taxon>Pterygota</taxon>
        <taxon>Neoptera</taxon>
        <taxon>Endopterygota</taxon>
        <taxon>Coleoptera</taxon>
        <taxon>Polyphaga</taxon>
        <taxon>Cucujiformia</taxon>
        <taxon>Coccinelloidea</taxon>
        <taxon>Coccinellidae</taxon>
        <taxon>Epilachninae</taxon>
        <taxon>Epilachnini</taxon>
        <taxon>Henosepilachna</taxon>
    </lineage>
</organism>
<name>A0AAW1TVD3_9CUCU</name>
<evidence type="ECO:0000313" key="2">
    <source>
        <dbReference type="Proteomes" id="UP001431783"/>
    </source>
</evidence>
<dbReference type="Proteomes" id="UP001431783">
    <property type="component" value="Unassembled WGS sequence"/>
</dbReference>
<keyword evidence="2" id="KW-1185">Reference proteome</keyword>
<dbReference type="AlphaFoldDB" id="A0AAW1TVD3"/>
<gene>
    <name evidence="1" type="ORF">WA026_017831</name>
</gene>